<gene>
    <name evidence="3" type="ORF">KFK09_013708</name>
</gene>
<dbReference type="EMBL" id="JAGYWB010000010">
    <property type="protein sequence ID" value="KAI0507582.1"/>
    <property type="molecule type" value="Genomic_DNA"/>
</dbReference>
<evidence type="ECO:0000256" key="1">
    <source>
        <dbReference type="PROSITE-ProRule" id="PRU10038"/>
    </source>
</evidence>
<name>A0A8T3BAG5_DENNO</name>
<dbReference type="PANTHER" id="PTHR23024:SF577">
    <property type="entry name" value="CARBOXYLESTERASE 2-RELATED"/>
    <property type="match status" value="1"/>
</dbReference>
<dbReference type="Gene3D" id="3.40.50.1820">
    <property type="entry name" value="alpha/beta hydrolase"/>
    <property type="match status" value="1"/>
</dbReference>
<dbReference type="InterPro" id="IPR013094">
    <property type="entry name" value="AB_hydrolase_3"/>
</dbReference>
<dbReference type="InterPro" id="IPR033140">
    <property type="entry name" value="Lipase_GDXG_put_SER_AS"/>
</dbReference>
<dbReference type="InterPro" id="IPR050466">
    <property type="entry name" value="Carboxylest/Gibb_receptor"/>
</dbReference>
<dbReference type="OrthoDB" id="408631at2759"/>
<evidence type="ECO:0000313" key="4">
    <source>
        <dbReference type="Proteomes" id="UP000829196"/>
    </source>
</evidence>
<dbReference type="SUPFAM" id="SSF53474">
    <property type="entry name" value="alpha/beta-Hydrolases"/>
    <property type="match status" value="1"/>
</dbReference>
<dbReference type="SMR" id="A0A8T3BAG5"/>
<feature type="domain" description="Alpha/beta hydrolase fold-3" evidence="2">
    <location>
        <begin position="81"/>
        <end position="293"/>
    </location>
</feature>
<dbReference type="AlphaFoldDB" id="A0A8T3BAG5"/>
<accession>A0A8T3BAG5</accession>
<keyword evidence="4" id="KW-1185">Reference proteome</keyword>
<dbReference type="GO" id="GO:0016787">
    <property type="term" value="F:hydrolase activity"/>
    <property type="evidence" value="ECO:0007669"/>
    <property type="project" value="InterPro"/>
</dbReference>
<dbReference type="Pfam" id="PF07859">
    <property type="entry name" value="Abhydrolase_3"/>
    <property type="match status" value="1"/>
</dbReference>
<dbReference type="Proteomes" id="UP000829196">
    <property type="component" value="Unassembled WGS sequence"/>
</dbReference>
<sequence>MEFTAAAVATDDEVEFEFPPLFRTYRSGRVERFGGTDKVSPSLDPATFVDSKDVIIDPSTGVFARLYLPPATAPGGKLPILFYIHGGGFCIESCASPLYHRHLNAVSSLTPLLAVSIDYRLAPEHRLPAAYDDSFTALRWVFSQTDPWLAQHGDFSRVFVAGDSAGANIAHHVALRAAAEGLAIKGLALIHPFFWGSVPVGSEPTEPDFRAPHDRFWKYIFPETEGMDDHRRNPVADGAPSLADLKCEQVLVTVAEKDVLRDRGTLYYKKLNESGWNGEAELFESQEVSHVFHLFHPETEQGKAKINMLVDFFRK</sequence>
<organism evidence="3 4">
    <name type="scientific">Dendrobium nobile</name>
    <name type="common">Orchid</name>
    <dbReference type="NCBI Taxonomy" id="94219"/>
    <lineage>
        <taxon>Eukaryota</taxon>
        <taxon>Viridiplantae</taxon>
        <taxon>Streptophyta</taxon>
        <taxon>Embryophyta</taxon>
        <taxon>Tracheophyta</taxon>
        <taxon>Spermatophyta</taxon>
        <taxon>Magnoliopsida</taxon>
        <taxon>Liliopsida</taxon>
        <taxon>Asparagales</taxon>
        <taxon>Orchidaceae</taxon>
        <taxon>Epidendroideae</taxon>
        <taxon>Malaxideae</taxon>
        <taxon>Dendrobiinae</taxon>
        <taxon>Dendrobium</taxon>
    </lineage>
</organism>
<protein>
    <recommendedName>
        <fullName evidence="2">Alpha/beta hydrolase fold-3 domain-containing protein</fullName>
    </recommendedName>
</protein>
<dbReference type="PROSITE" id="PS01174">
    <property type="entry name" value="LIPASE_GDXG_SER"/>
    <property type="match status" value="1"/>
</dbReference>
<proteinExistence type="predicted"/>
<dbReference type="PANTHER" id="PTHR23024">
    <property type="entry name" value="ARYLACETAMIDE DEACETYLASE"/>
    <property type="match status" value="1"/>
</dbReference>
<evidence type="ECO:0000313" key="3">
    <source>
        <dbReference type="EMBL" id="KAI0507582.1"/>
    </source>
</evidence>
<feature type="active site" evidence="1">
    <location>
        <position position="164"/>
    </location>
</feature>
<comment type="caution">
    <text evidence="3">The sequence shown here is derived from an EMBL/GenBank/DDBJ whole genome shotgun (WGS) entry which is preliminary data.</text>
</comment>
<reference evidence="3" key="1">
    <citation type="journal article" date="2022" name="Front. Genet.">
        <title>Chromosome-Scale Assembly of the Dendrobium nobile Genome Provides Insights Into the Molecular Mechanism of the Biosynthesis of the Medicinal Active Ingredient of Dendrobium.</title>
        <authorList>
            <person name="Xu Q."/>
            <person name="Niu S.-C."/>
            <person name="Li K.-L."/>
            <person name="Zheng P.-J."/>
            <person name="Zhang X.-J."/>
            <person name="Jia Y."/>
            <person name="Liu Y."/>
            <person name="Niu Y.-X."/>
            <person name="Yu L.-H."/>
            <person name="Chen D.-F."/>
            <person name="Zhang G.-Q."/>
        </authorList>
    </citation>
    <scope>NUCLEOTIDE SEQUENCE</scope>
    <source>
        <tissue evidence="3">Leaf</tissue>
    </source>
</reference>
<evidence type="ECO:0000259" key="2">
    <source>
        <dbReference type="Pfam" id="PF07859"/>
    </source>
</evidence>
<dbReference type="InterPro" id="IPR029058">
    <property type="entry name" value="AB_hydrolase_fold"/>
</dbReference>